<evidence type="ECO:0000256" key="8">
    <source>
        <dbReference type="ARBA" id="ARBA00022737"/>
    </source>
</evidence>
<organism evidence="23 24">
    <name type="scientific">Biomphalaria pfeifferi</name>
    <name type="common">Bloodfluke planorb</name>
    <name type="synonym">Freshwater snail</name>
    <dbReference type="NCBI Taxonomy" id="112525"/>
    <lineage>
        <taxon>Eukaryota</taxon>
        <taxon>Metazoa</taxon>
        <taxon>Spiralia</taxon>
        <taxon>Lophotrochozoa</taxon>
        <taxon>Mollusca</taxon>
        <taxon>Gastropoda</taxon>
        <taxon>Heterobranchia</taxon>
        <taxon>Euthyneura</taxon>
        <taxon>Panpulmonata</taxon>
        <taxon>Hygrophila</taxon>
        <taxon>Lymnaeoidea</taxon>
        <taxon>Planorbidae</taxon>
        <taxon>Biomphalaria</taxon>
    </lineage>
</organism>
<dbReference type="GO" id="GO:0016174">
    <property type="term" value="F:NAD(P)H oxidase H2O2-forming activity"/>
    <property type="evidence" value="ECO:0007669"/>
    <property type="project" value="UniProtKB-EC"/>
</dbReference>
<dbReference type="GO" id="GO:0042303">
    <property type="term" value="P:molting cycle"/>
    <property type="evidence" value="ECO:0007669"/>
    <property type="project" value="UniProtKB-ARBA"/>
</dbReference>
<keyword evidence="7 19" id="KW-0479">Metal-binding</keyword>
<comment type="similarity">
    <text evidence="2">In the N-terminal section; belongs to the peroxidase family.</text>
</comment>
<dbReference type="EMBL" id="JASAOG010000214">
    <property type="protein sequence ID" value="KAK0043539.1"/>
    <property type="molecule type" value="Genomic_DNA"/>
</dbReference>
<evidence type="ECO:0000259" key="21">
    <source>
        <dbReference type="PROSITE" id="PS50222"/>
    </source>
</evidence>
<feature type="domain" description="FAD-binding FR-type" evidence="22">
    <location>
        <begin position="1114"/>
        <end position="1219"/>
    </location>
</feature>
<dbReference type="SFLD" id="SFLDG01168">
    <property type="entry name" value="Ferric_reductase_subgroup_(FRE"/>
    <property type="match status" value="1"/>
</dbReference>
<keyword evidence="12 20" id="KW-1133">Transmembrane helix</keyword>
<feature type="transmembrane region" description="Helical" evidence="20">
    <location>
        <begin position="462"/>
        <end position="486"/>
    </location>
</feature>
<gene>
    <name evidence="23" type="ORF">Bpfe_027005</name>
</gene>
<reference evidence="23" key="2">
    <citation type="submission" date="2023-04" db="EMBL/GenBank/DDBJ databases">
        <authorList>
            <person name="Bu L."/>
            <person name="Lu L."/>
            <person name="Laidemitt M.R."/>
            <person name="Zhang S.M."/>
            <person name="Mutuku M."/>
            <person name="Mkoji G."/>
            <person name="Steinauer M."/>
            <person name="Loker E.S."/>
        </authorList>
    </citation>
    <scope>NUCLEOTIDE SEQUENCE</scope>
    <source>
        <strain evidence="23">KasaAsao</strain>
        <tissue evidence="23">Whole Snail</tissue>
    </source>
</reference>
<dbReference type="EC" id="1.6.3.1" evidence="3"/>
<dbReference type="InterPro" id="IPR039261">
    <property type="entry name" value="FNR_nucleotide-bd"/>
</dbReference>
<dbReference type="Gene3D" id="1.10.640.10">
    <property type="entry name" value="Haem peroxidase domain superfamily, animal type"/>
    <property type="match status" value="1"/>
</dbReference>
<reference evidence="23" key="1">
    <citation type="journal article" date="2023" name="PLoS Negl. Trop. Dis.">
        <title>A genome sequence for Biomphalaria pfeifferi, the major vector snail for the human-infecting parasite Schistosoma mansoni.</title>
        <authorList>
            <person name="Bu L."/>
            <person name="Lu L."/>
            <person name="Laidemitt M.R."/>
            <person name="Zhang S.M."/>
            <person name="Mutuku M."/>
            <person name="Mkoji G."/>
            <person name="Steinauer M."/>
            <person name="Loker E.S."/>
        </authorList>
    </citation>
    <scope>NUCLEOTIDE SEQUENCE</scope>
    <source>
        <strain evidence="23">KasaAsao</strain>
    </source>
</reference>
<evidence type="ECO:0000256" key="10">
    <source>
        <dbReference type="ARBA" id="ARBA00022837"/>
    </source>
</evidence>
<dbReference type="InterPro" id="IPR011992">
    <property type="entry name" value="EF-hand-dom_pair"/>
</dbReference>
<dbReference type="InterPro" id="IPR050369">
    <property type="entry name" value="RBOH/FRE"/>
</dbReference>
<dbReference type="PANTHER" id="PTHR11972">
    <property type="entry name" value="NADPH OXIDASE"/>
    <property type="match status" value="1"/>
</dbReference>
<evidence type="ECO:0000256" key="4">
    <source>
        <dbReference type="ARBA" id="ARBA00022559"/>
    </source>
</evidence>
<evidence type="ECO:0000256" key="7">
    <source>
        <dbReference type="ARBA" id="ARBA00022723"/>
    </source>
</evidence>
<dbReference type="SFLD" id="SFLDG01169">
    <property type="entry name" value="NADPH_oxidase_subgroup_(NOX)"/>
    <property type="match status" value="1"/>
</dbReference>
<keyword evidence="19" id="KW-0408">Iron</keyword>
<keyword evidence="8" id="KW-0677">Repeat</keyword>
<dbReference type="Pfam" id="PF03098">
    <property type="entry name" value="An_peroxidase"/>
    <property type="match status" value="1"/>
</dbReference>
<feature type="transmembrane region" description="Helical" evidence="20">
    <location>
        <begin position="940"/>
        <end position="958"/>
    </location>
</feature>
<dbReference type="Gene3D" id="1.10.238.10">
    <property type="entry name" value="EF-hand"/>
    <property type="match status" value="1"/>
</dbReference>
<evidence type="ECO:0000313" key="23">
    <source>
        <dbReference type="EMBL" id="KAK0043539.1"/>
    </source>
</evidence>
<dbReference type="InterPro" id="IPR037120">
    <property type="entry name" value="Haem_peroxidase_sf_animal"/>
</dbReference>
<dbReference type="GO" id="GO:0043020">
    <property type="term" value="C:NADPH oxidase complex"/>
    <property type="evidence" value="ECO:0007669"/>
    <property type="project" value="TreeGrafter"/>
</dbReference>
<evidence type="ECO:0000313" key="24">
    <source>
        <dbReference type="Proteomes" id="UP001233172"/>
    </source>
</evidence>
<evidence type="ECO:0000256" key="1">
    <source>
        <dbReference type="ARBA" id="ARBA00004141"/>
    </source>
</evidence>
<keyword evidence="13" id="KW-0560">Oxidoreductase</keyword>
<dbReference type="GO" id="GO:0020037">
    <property type="term" value="F:heme binding"/>
    <property type="evidence" value="ECO:0007669"/>
    <property type="project" value="InterPro"/>
</dbReference>
<feature type="domain" description="EF-hand" evidence="21">
    <location>
        <begin position="692"/>
        <end position="727"/>
    </location>
</feature>
<accession>A0AAD8AXJ3</accession>
<evidence type="ECO:0000256" key="15">
    <source>
        <dbReference type="ARBA" id="ARBA00023180"/>
    </source>
</evidence>
<dbReference type="Gene3D" id="3.40.50.80">
    <property type="entry name" value="Nucleotide-binding domain of ferredoxin-NADP reductase (FNR) module"/>
    <property type="match status" value="1"/>
</dbReference>
<dbReference type="InterPro" id="IPR017938">
    <property type="entry name" value="Riboflavin_synthase-like_b-brl"/>
</dbReference>
<evidence type="ECO:0000256" key="12">
    <source>
        <dbReference type="ARBA" id="ARBA00022989"/>
    </source>
</evidence>
<dbReference type="InterPro" id="IPR013112">
    <property type="entry name" value="FAD-bd_8"/>
</dbReference>
<evidence type="ECO:0000256" key="19">
    <source>
        <dbReference type="PIRSR" id="PIRSR619791-2"/>
    </source>
</evidence>
<dbReference type="InterPro" id="IPR013121">
    <property type="entry name" value="Fe_red_NAD-bd_6"/>
</dbReference>
<evidence type="ECO:0000256" key="11">
    <source>
        <dbReference type="ARBA" id="ARBA00022857"/>
    </source>
</evidence>
<dbReference type="Pfam" id="PF08022">
    <property type="entry name" value="FAD_binding_8"/>
    <property type="match status" value="1"/>
</dbReference>
<dbReference type="PROSITE" id="PS50222">
    <property type="entry name" value="EF_HAND_2"/>
    <property type="match status" value="3"/>
</dbReference>
<dbReference type="GO" id="GO:0042744">
    <property type="term" value="P:hydrogen peroxide catabolic process"/>
    <property type="evidence" value="ECO:0007669"/>
    <property type="project" value="UniProtKB-KW"/>
</dbReference>
<feature type="transmembrane region" description="Helical" evidence="20">
    <location>
        <begin position="891"/>
        <end position="911"/>
    </location>
</feature>
<keyword evidence="16" id="KW-0376">Hydrogen peroxide</keyword>
<evidence type="ECO:0000256" key="9">
    <source>
        <dbReference type="ARBA" id="ARBA00022827"/>
    </source>
</evidence>
<dbReference type="SFLD" id="SFLDS00052">
    <property type="entry name" value="Ferric_Reductase_Domain"/>
    <property type="match status" value="1"/>
</dbReference>
<dbReference type="InterPro" id="IPR017927">
    <property type="entry name" value="FAD-bd_FR_type"/>
</dbReference>
<keyword evidence="24" id="KW-1185">Reference proteome</keyword>
<feature type="transmembrane region" description="Helical" evidence="20">
    <location>
        <begin position="1029"/>
        <end position="1052"/>
    </location>
</feature>
<dbReference type="SUPFAM" id="SSF48113">
    <property type="entry name" value="Heme-dependent peroxidases"/>
    <property type="match status" value="1"/>
</dbReference>
<feature type="binding site" description="axial binding residue" evidence="19">
    <location>
        <position position="188"/>
    </location>
    <ligand>
        <name>heme b</name>
        <dbReference type="ChEBI" id="CHEBI:60344"/>
    </ligand>
    <ligandPart>
        <name>Fe</name>
        <dbReference type="ChEBI" id="CHEBI:18248"/>
    </ligandPart>
</feature>
<dbReference type="SUPFAM" id="SSF63380">
    <property type="entry name" value="Riboflavin synthase domain-like"/>
    <property type="match status" value="1"/>
</dbReference>
<dbReference type="FunFam" id="3.40.50.80:FF:000020">
    <property type="entry name" value="Dual oxidase 1"/>
    <property type="match status" value="1"/>
</dbReference>
<dbReference type="CDD" id="cd06186">
    <property type="entry name" value="NOX_Duox_like_FAD_NADP"/>
    <property type="match status" value="1"/>
</dbReference>
<proteinExistence type="inferred from homology"/>
<keyword evidence="5" id="KW-0285">Flavoprotein</keyword>
<dbReference type="InterPro" id="IPR010255">
    <property type="entry name" value="Haem_peroxidase_sf"/>
</dbReference>
<keyword evidence="11" id="KW-0521">NADP</keyword>
<evidence type="ECO:0000256" key="20">
    <source>
        <dbReference type="SAM" id="Phobius"/>
    </source>
</evidence>
<dbReference type="InterPro" id="IPR019791">
    <property type="entry name" value="Haem_peroxidase_animal"/>
</dbReference>
<comment type="caution">
    <text evidence="23">The sequence shown here is derived from an EMBL/GenBank/DDBJ whole genome shotgun (WGS) entry which is preliminary data.</text>
</comment>
<evidence type="ECO:0000256" key="13">
    <source>
        <dbReference type="ARBA" id="ARBA00023002"/>
    </source>
</evidence>
<dbReference type="Proteomes" id="UP001233172">
    <property type="component" value="Unassembled WGS sequence"/>
</dbReference>
<evidence type="ECO:0000259" key="22">
    <source>
        <dbReference type="PROSITE" id="PS51384"/>
    </source>
</evidence>
<dbReference type="SUPFAM" id="SSF52343">
    <property type="entry name" value="Ferredoxin reductase-like, C-terminal NADP-linked domain"/>
    <property type="match status" value="1"/>
</dbReference>
<evidence type="ECO:0000256" key="17">
    <source>
        <dbReference type="ARBA" id="ARBA00047455"/>
    </source>
</evidence>
<dbReference type="Pfam" id="PF01794">
    <property type="entry name" value="Ferric_reduct"/>
    <property type="match status" value="1"/>
</dbReference>
<dbReference type="SMART" id="SM00054">
    <property type="entry name" value="EFh"/>
    <property type="match status" value="3"/>
</dbReference>
<dbReference type="FunFam" id="2.40.30.10:FF:000059">
    <property type="entry name" value="dual oxidase isoform X1"/>
    <property type="match status" value="1"/>
</dbReference>
<keyword evidence="4" id="KW-0575">Peroxidase</keyword>
<protein>
    <recommendedName>
        <fullName evidence="3">NAD(P)H oxidase (H2O2-forming)</fullName>
        <ecNumber evidence="3">1.6.3.1</ecNumber>
    </recommendedName>
</protein>
<dbReference type="GO" id="GO:0006979">
    <property type="term" value="P:response to oxidative stress"/>
    <property type="evidence" value="ECO:0007669"/>
    <property type="project" value="InterPro"/>
</dbReference>
<name>A0AAD8AXJ3_BIOPF</name>
<evidence type="ECO:0000256" key="3">
    <source>
        <dbReference type="ARBA" id="ARBA00012698"/>
    </source>
</evidence>
<dbReference type="InterPro" id="IPR013130">
    <property type="entry name" value="Fe3_Rdtase_TM_dom"/>
</dbReference>
<keyword evidence="14 20" id="KW-0472">Membrane</keyword>
<evidence type="ECO:0000256" key="18">
    <source>
        <dbReference type="ARBA" id="ARBA00048762"/>
    </source>
</evidence>
<keyword evidence="6 20" id="KW-0812">Transmembrane</keyword>
<evidence type="ECO:0000256" key="14">
    <source>
        <dbReference type="ARBA" id="ARBA00023136"/>
    </source>
</evidence>
<dbReference type="GO" id="GO:0005509">
    <property type="term" value="F:calcium ion binding"/>
    <property type="evidence" value="ECO:0007669"/>
    <property type="project" value="InterPro"/>
</dbReference>
<keyword evidence="9" id="KW-0274">FAD</keyword>
<dbReference type="GO" id="GO:0042554">
    <property type="term" value="P:superoxide anion generation"/>
    <property type="evidence" value="ECO:0007669"/>
    <property type="project" value="TreeGrafter"/>
</dbReference>
<dbReference type="SUPFAM" id="SSF47473">
    <property type="entry name" value="EF-hand"/>
    <property type="match status" value="1"/>
</dbReference>
<dbReference type="PROSITE" id="PS50292">
    <property type="entry name" value="PEROXIDASE_3"/>
    <property type="match status" value="1"/>
</dbReference>
<dbReference type="GO" id="GO:0016175">
    <property type="term" value="F:superoxide-generating NAD(P)H oxidase activity"/>
    <property type="evidence" value="ECO:0007669"/>
    <property type="project" value="UniProtKB-ARBA"/>
</dbReference>
<feature type="domain" description="EF-hand" evidence="21">
    <location>
        <begin position="771"/>
        <end position="806"/>
    </location>
</feature>
<keyword evidence="10" id="KW-0106">Calcium</keyword>
<evidence type="ECO:0000256" key="6">
    <source>
        <dbReference type="ARBA" id="ARBA00022692"/>
    </source>
</evidence>
<comment type="catalytic activity">
    <reaction evidence="18">
        <text>NADPH + O2 + H(+) = H2O2 + NADP(+)</text>
        <dbReference type="Rhea" id="RHEA:11260"/>
        <dbReference type="ChEBI" id="CHEBI:15378"/>
        <dbReference type="ChEBI" id="CHEBI:15379"/>
        <dbReference type="ChEBI" id="CHEBI:16240"/>
        <dbReference type="ChEBI" id="CHEBI:57783"/>
        <dbReference type="ChEBI" id="CHEBI:58349"/>
        <dbReference type="EC" id="1.6.3.1"/>
    </reaction>
</comment>
<evidence type="ECO:0000256" key="2">
    <source>
        <dbReference type="ARBA" id="ARBA00005644"/>
    </source>
</evidence>
<feature type="domain" description="EF-hand" evidence="21">
    <location>
        <begin position="728"/>
        <end position="763"/>
    </location>
</feature>
<evidence type="ECO:0000256" key="5">
    <source>
        <dbReference type="ARBA" id="ARBA00022630"/>
    </source>
</evidence>
<dbReference type="PROSITE" id="PS51384">
    <property type="entry name" value="FAD_FR"/>
    <property type="match status" value="1"/>
</dbReference>
<evidence type="ECO:0000256" key="16">
    <source>
        <dbReference type="ARBA" id="ARBA00023324"/>
    </source>
</evidence>
<sequence length="1394" mass="159097">MNEITPYIDGNLVYGAGKAVEDTLRSFKNGELLADNDDIKKSFPVKNDIRLPYANPPSPRDHVLRPVSRFRRVGNPRTHENPFLYALQVVWFRYHNYLAREVKKSHQNYSDEQIFNAARRLSIAQYQKIVMYEWLPAWLKIDANGNVFNIREDYPYEGGGKNNYSGYDPNVHPGISTEFQAAAFRFGHTLVPPGIVTKTIKNGACQDAERDVKAKFTSKPEGGEKTQKVTGIRLCNAYWVPEETVEVENGMDDVIRGLIFTRALKEDNIIVSDLREDVFGPLDWSRRDLGALNIQRARDNGLPGYNDVRQAYGLPRKENWLAINSNYAVILSELQRLYDFDKTPDRLDVFPGGLLETVPDGPGPLFTKIILEQFLRIRHGDRFWLFTDAEISQIEMTTFFDVLQKVTGALDEPVNVYKSNVFSCRTISPTSCFCSDPFLDTFNPREVCVPLQHYDYFSGSDLPFILTVLAIVLSVPIAFGIMCLMAKMRSSSFSSSSKDKAVPPAGPNYFYATEWVGRTAFGSLNSREVKVEHDSQRLKIFIYNISGQVVRMIDLRARGKPNKDKSTASVSRSNDKGNRLMMLTVPGEIDVVLHFPSKEDRDDSFIKIQGFLKKHNWNVHQAPSLSEQIMWREAMTIDQRKEVLARFFKGVLAELSGEDMKTEIGLNQEQIDEVLSTRLTRTEFADALGLQPQSLFVRNLFLLVDSSGDGFVSFDECKTYFGILSSGKPEDKAKMFFKMFDTGRNGKLTKQNYKKMIMSLVEMNEAEQKSDLNAIVDAVFKQVGKDKVGYMTFEDFKSIILSNNDAIWKSAVLNLDVGGETAKLGRNKNNRSTIKDRTKSFVAGYQKIQRTTSLLNAIASQQVNFTSKPQTVSKTQFQRFCLYVDNHNRQIFWLTLYTLVTLGIFIERAYYYSFEREHTGLRRMAGYGVSVTRGAASAQMFTYASLLVTMSHNTLTFFRETFLHRFIPFDNSHDMHLYIAFWAILFTAIHCIGHLINFYHISTQPSSDLNCYFTEYFRPTHVLASFEYWTYHTITGLTGVALVLVLVVLYVFATPFARRNVFKYFRATHNLYILVYILIFLHGHQRLVQVPLWPNFFLGPLILFVIDKLVSVSRNKVLLTVSRATLLPSGVISLHIKKPLSFNYQSGQWVRVACPVLGEGEYHPFTLTSAPHEGFISVHIRAVGPWTTNFRQLFDPNVTTKSNIPKIYLDGPFGESHQDWYRFPVSVLVGGGIGITPFASILKDIAHRSSEVSQIPCQKVYFIWVTRTQQSFEWMTEIIRQVEAADTAGFVDVHICVTQMKEKFDLRTTMLYICERHFQKIAGLSMFTGLRAKTHFGRPKFQDFFEALKIVHENVSQIGVFSCGPPSMTRSVQQSCTEQNTFKGPSLIHHFENF</sequence>
<feature type="transmembrane region" description="Helical" evidence="20">
    <location>
        <begin position="979"/>
        <end position="999"/>
    </location>
</feature>
<keyword evidence="15" id="KW-0325">Glycoprotein</keyword>
<dbReference type="Pfam" id="PF08030">
    <property type="entry name" value="NAD_binding_6"/>
    <property type="match status" value="1"/>
</dbReference>
<dbReference type="PANTHER" id="PTHR11972:SF208">
    <property type="entry name" value="DUAL OXIDASE-LIKE PROTEIN"/>
    <property type="match status" value="1"/>
</dbReference>
<dbReference type="InterPro" id="IPR002048">
    <property type="entry name" value="EF_hand_dom"/>
</dbReference>
<comment type="subcellular location">
    <subcellularLocation>
        <location evidence="1">Membrane</location>
        <topology evidence="1">Multi-pass membrane protein</topology>
    </subcellularLocation>
</comment>
<keyword evidence="19" id="KW-0349">Heme</keyword>
<dbReference type="GO" id="GO:0009886">
    <property type="term" value="P:post-embryonic animal morphogenesis"/>
    <property type="evidence" value="ECO:0007669"/>
    <property type="project" value="UniProtKB-ARBA"/>
</dbReference>
<dbReference type="GO" id="GO:0042742">
    <property type="term" value="P:defense response to bacterium"/>
    <property type="evidence" value="ECO:0007669"/>
    <property type="project" value="UniProtKB-ARBA"/>
</dbReference>
<keyword evidence="23" id="KW-0675">Receptor</keyword>
<dbReference type="GO" id="GO:0004601">
    <property type="term" value="F:peroxidase activity"/>
    <property type="evidence" value="ECO:0007669"/>
    <property type="project" value="UniProtKB-KW"/>
</dbReference>
<comment type="catalytic activity">
    <reaction evidence="17">
        <text>NADH + O2 + H(+) = H2O2 + NAD(+)</text>
        <dbReference type="Rhea" id="RHEA:11264"/>
        <dbReference type="ChEBI" id="CHEBI:15378"/>
        <dbReference type="ChEBI" id="CHEBI:15379"/>
        <dbReference type="ChEBI" id="CHEBI:16240"/>
        <dbReference type="ChEBI" id="CHEBI:57540"/>
        <dbReference type="ChEBI" id="CHEBI:57945"/>
        <dbReference type="EC" id="1.6.3.1"/>
    </reaction>
</comment>
<dbReference type="Gene3D" id="2.40.30.10">
    <property type="entry name" value="Translation factors"/>
    <property type="match status" value="1"/>
</dbReference>